<keyword evidence="1" id="KW-1133">Transmembrane helix</keyword>
<organism evidence="3 4">
    <name type="scientific">Cryobacterium frigoriphilum</name>
    <dbReference type="NCBI Taxonomy" id="1259150"/>
    <lineage>
        <taxon>Bacteria</taxon>
        <taxon>Bacillati</taxon>
        <taxon>Actinomycetota</taxon>
        <taxon>Actinomycetes</taxon>
        <taxon>Micrococcales</taxon>
        <taxon>Microbacteriaceae</taxon>
        <taxon>Cryobacterium</taxon>
    </lineage>
</organism>
<dbReference type="EMBL" id="SOHE01000067">
    <property type="protein sequence ID" value="TFD47085.1"/>
    <property type="molecule type" value="Genomic_DNA"/>
</dbReference>
<sequence>MDRTLPAIITGLVVIGLFALMWRSWRARRRRDSGLTAGYPAPTDEAAATVTVDCFYVATTPRDQPLERLSISGLGFRARARIAVTDAGLWLSLRGEAPVYIAADAIELLTPATVAIDRVVEKDGLLRLGWRLADSGLPVDSYFRINDIVERRSLTAAIRSVSSVLNNSSATTDHDESEA</sequence>
<keyword evidence="1" id="KW-0472">Membrane</keyword>
<accession>A0A4R8ZVG0</accession>
<evidence type="ECO:0000313" key="3">
    <source>
        <dbReference type="EMBL" id="TFD47085.1"/>
    </source>
</evidence>
<dbReference type="AlphaFoldDB" id="A0A4R8ZVG0"/>
<evidence type="ECO:0000259" key="2">
    <source>
        <dbReference type="Pfam" id="PF25362"/>
    </source>
</evidence>
<keyword evidence="4" id="KW-1185">Reference proteome</keyword>
<dbReference type="RefSeq" id="WP_134520507.1">
    <property type="nucleotide sequence ID" value="NZ_SOHE01000067.1"/>
</dbReference>
<feature type="domain" description="PH" evidence="2">
    <location>
        <begin position="41"/>
        <end position="157"/>
    </location>
</feature>
<dbReference type="OrthoDB" id="3826692at2"/>
<evidence type="ECO:0000313" key="4">
    <source>
        <dbReference type="Proteomes" id="UP000297447"/>
    </source>
</evidence>
<dbReference type="Proteomes" id="UP000297447">
    <property type="component" value="Unassembled WGS sequence"/>
</dbReference>
<dbReference type="InterPro" id="IPR057446">
    <property type="entry name" value="PH_bac"/>
</dbReference>
<comment type="caution">
    <text evidence="3">The sequence shown here is derived from an EMBL/GenBank/DDBJ whole genome shotgun (WGS) entry which is preliminary data.</text>
</comment>
<dbReference type="Pfam" id="PF25362">
    <property type="entry name" value="bPH_11"/>
    <property type="match status" value="1"/>
</dbReference>
<protein>
    <recommendedName>
        <fullName evidence="2">PH domain-containing protein</fullName>
    </recommendedName>
</protein>
<gene>
    <name evidence="3" type="ORF">E3T55_15730</name>
</gene>
<name>A0A4R8ZVG0_9MICO</name>
<evidence type="ECO:0000256" key="1">
    <source>
        <dbReference type="SAM" id="Phobius"/>
    </source>
</evidence>
<proteinExistence type="predicted"/>
<reference evidence="3 4" key="1">
    <citation type="submission" date="2019-03" db="EMBL/GenBank/DDBJ databases">
        <title>Genomics of glacier-inhabiting Cryobacterium strains.</title>
        <authorList>
            <person name="Liu Q."/>
            <person name="Xin Y.-H."/>
        </authorList>
    </citation>
    <scope>NUCLEOTIDE SEQUENCE [LARGE SCALE GENOMIC DNA]</scope>
    <source>
        <strain evidence="3 4">Hh14</strain>
    </source>
</reference>
<keyword evidence="1" id="KW-0812">Transmembrane</keyword>
<feature type="transmembrane region" description="Helical" evidence="1">
    <location>
        <begin position="6"/>
        <end position="25"/>
    </location>
</feature>